<sequence>MRINAFIAVGALAVLACGCADPIDFPATSVQGPAGAHRSYDTDGDGGADFFLFAGAAGRVERLGYDSSGDGAPDSFVNLDDNPVDGRHLVIVLDGVTFDLVRDLYEAGDLRIFHPPSRVITPYPSMTDLSMAQMLGEMPPLAYEAQYFDHESNRVVGGQSAYLAETNELHLQVIQYKAHTLWRAMGFVWPSSVFNKELGTAIGRYDEVDSQEFIAYFGSTAGMGTRLGAEGHRETLRRIERWANQVLWQSRGLAEVTLMSDHGHTYTPGQPLPAAAHLKDRGWRLRSTLADDRDVVWIRFGLLTFASFAARDPAALADDLADCEGVDITSYAEGEKVVVLDGNDGRAVIGRRDGRYRYELIRGDPLQLGDILKQLTPDADGYYDADDLLAATADHVYPAPLQRMWQGHFTVVQNPPDVVCSLEDGYFSGSSGLAGAVSIESTHGSLNRRNSTAFIMSTIGPLPPLMRSGDISDHMGVLIGGPWPMGK</sequence>
<dbReference type="EMBL" id="LAZR01000003">
    <property type="protein sequence ID" value="KKO11460.1"/>
    <property type="molecule type" value="Genomic_DNA"/>
</dbReference>
<gene>
    <name evidence="1" type="ORF">LCGC14_0019410</name>
</gene>
<protein>
    <submittedName>
        <fullName evidence="1">Uncharacterized protein</fullName>
    </submittedName>
</protein>
<reference evidence="1" key="1">
    <citation type="journal article" date="2015" name="Nature">
        <title>Complex archaea that bridge the gap between prokaryotes and eukaryotes.</title>
        <authorList>
            <person name="Spang A."/>
            <person name="Saw J.H."/>
            <person name="Jorgensen S.L."/>
            <person name="Zaremba-Niedzwiedzka K."/>
            <person name="Martijn J."/>
            <person name="Lind A.E."/>
            <person name="van Eijk R."/>
            <person name="Schleper C."/>
            <person name="Guy L."/>
            <person name="Ettema T.J."/>
        </authorList>
    </citation>
    <scope>NUCLEOTIDE SEQUENCE</scope>
</reference>
<proteinExistence type="predicted"/>
<organism evidence="1">
    <name type="scientific">marine sediment metagenome</name>
    <dbReference type="NCBI Taxonomy" id="412755"/>
    <lineage>
        <taxon>unclassified sequences</taxon>
        <taxon>metagenomes</taxon>
        <taxon>ecological metagenomes</taxon>
    </lineage>
</organism>
<comment type="caution">
    <text evidence="1">The sequence shown here is derived from an EMBL/GenBank/DDBJ whole genome shotgun (WGS) entry which is preliminary data.</text>
</comment>
<accession>A0A0F9W548</accession>
<dbReference type="PROSITE" id="PS51257">
    <property type="entry name" value="PROKAR_LIPOPROTEIN"/>
    <property type="match status" value="1"/>
</dbReference>
<name>A0A0F9W548_9ZZZZ</name>
<dbReference type="AlphaFoldDB" id="A0A0F9W548"/>
<evidence type="ECO:0000313" key="1">
    <source>
        <dbReference type="EMBL" id="KKO11460.1"/>
    </source>
</evidence>